<sequence length="468" mass="49793">MISAVTCVEFLETGMVTFAAASIMGGLGLGAEAFAFAFTLYGVAAIFMLYKHQWMVERLGYRNFILGSLALFALGAVLCATADGLGQFATGRALQGAGGATFFTAGRMQMNRLPESARFGGLLVFVGTLLGAVALSPLAAAGLIHLAGWRALFWAVLPLCALVAFVAAPRLSRETTPAGARSEEHWGWLLGLAVALFALQYALQAAQFALFDAPGRVFAAGAASVAALTVFAVRQWKRERPLINYRGLFEPRYMAGLLFYFCGYFLMGLSGFLLPILFLHGLQLDMLHGAAILSASMACSLIGALSHAAMARQHSRPRVFMLTGLALVALSCLGFGRWAGAGDWHLLLAPSLLVGLSIPFFVGPVAMGTFVHIAPAVFSHAYQVKNIIRQLGLSLAVTAGTLLLQWRYARHLDPQHPGMDWAARLLHGQPGLPAHAEALALASGDVFNLCAAGVLILMGVVAVQRVFR</sequence>
<dbReference type="SUPFAM" id="SSF103473">
    <property type="entry name" value="MFS general substrate transporter"/>
    <property type="match status" value="1"/>
</dbReference>
<evidence type="ECO:0000313" key="9">
    <source>
        <dbReference type="EMBL" id="NML26680.1"/>
    </source>
</evidence>
<evidence type="ECO:0000256" key="2">
    <source>
        <dbReference type="ARBA" id="ARBA00022448"/>
    </source>
</evidence>
<feature type="transmembrane region" description="Helical" evidence="7">
    <location>
        <begin position="92"/>
        <end position="110"/>
    </location>
</feature>
<accession>A0A848G626</accession>
<dbReference type="InterPro" id="IPR020846">
    <property type="entry name" value="MFS_dom"/>
</dbReference>
<keyword evidence="3" id="KW-1003">Cell membrane</keyword>
<feature type="transmembrane region" description="Helical" evidence="7">
    <location>
        <begin position="286"/>
        <end position="307"/>
    </location>
</feature>
<feature type="transmembrane region" description="Helical" evidence="7">
    <location>
        <begin position="217"/>
        <end position="236"/>
    </location>
</feature>
<keyword evidence="6 7" id="KW-0472">Membrane</keyword>
<protein>
    <submittedName>
        <fullName evidence="9">MFS transporter</fullName>
    </submittedName>
</protein>
<dbReference type="Pfam" id="PF07690">
    <property type="entry name" value="MFS_1"/>
    <property type="match status" value="1"/>
</dbReference>
<keyword evidence="5 7" id="KW-1133">Transmembrane helix</keyword>
<dbReference type="Proteomes" id="UP000580043">
    <property type="component" value="Unassembled WGS sequence"/>
</dbReference>
<gene>
    <name evidence="9" type="ORF">HHL15_13070</name>
</gene>
<feature type="transmembrane region" description="Helical" evidence="7">
    <location>
        <begin position="64"/>
        <end position="86"/>
    </location>
</feature>
<dbReference type="EMBL" id="JABBGA010000009">
    <property type="protein sequence ID" value="NML26680.1"/>
    <property type="molecule type" value="Genomic_DNA"/>
</dbReference>
<feature type="transmembrane region" description="Helical" evidence="7">
    <location>
        <begin position="319"/>
        <end position="340"/>
    </location>
</feature>
<dbReference type="Gene3D" id="1.20.1250.20">
    <property type="entry name" value="MFS general substrate transporter like domains"/>
    <property type="match status" value="1"/>
</dbReference>
<feature type="transmembrane region" description="Helical" evidence="7">
    <location>
        <begin position="446"/>
        <end position="467"/>
    </location>
</feature>
<dbReference type="GO" id="GO:0022857">
    <property type="term" value="F:transmembrane transporter activity"/>
    <property type="evidence" value="ECO:0007669"/>
    <property type="project" value="InterPro"/>
</dbReference>
<dbReference type="PRINTS" id="PR01414">
    <property type="entry name" value="CCMBBIOGNSIS"/>
</dbReference>
<dbReference type="AlphaFoldDB" id="A0A848G626"/>
<evidence type="ECO:0000256" key="6">
    <source>
        <dbReference type="ARBA" id="ARBA00023136"/>
    </source>
</evidence>
<evidence type="ECO:0000259" key="8">
    <source>
        <dbReference type="PROSITE" id="PS50850"/>
    </source>
</evidence>
<evidence type="ECO:0000256" key="3">
    <source>
        <dbReference type="ARBA" id="ARBA00022475"/>
    </source>
</evidence>
<feature type="transmembrane region" description="Helical" evidence="7">
    <location>
        <begin position="33"/>
        <end position="52"/>
    </location>
</feature>
<dbReference type="Gene3D" id="1.20.1720.10">
    <property type="entry name" value="Multidrug resistance protein D"/>
    <property type="match status" value="1"/>
</dbReference>
<feature type="transmembrane region" description="Helical" evidence="7">
    <location>
        <begin position="390"/>
        <end position="409"/>
    </location>
</feature>
<comment type="subcellular location">
    <subcellularLocation>
        <location evidence="1">Cell membrane</location>
        <topology evidence="1">Multi-pass membrane protein</topology>
    </subcellularLocation>
</comment>
<dbReference type="InterPro" id="IPR011701">
    <property type="entry name" value="MFS"/>
</dbReference>
<dbReference type="GO" id="GO:0005886">
    <property type="term" value="C:plasma membrane"/>
    <property type="evidence" value="ECO:0007669"/>
    <property type="project" value="UniProtKB-SubCell"/>
</dbReference>
<feature type="transmembrane region" description="Helical" evidence="7">
    <location>
        <begin position="122"/>
        <end position="145"/>
    </location>
</feature>
<reference evidence="9 10" key="1">
    <citation type="submission" date="2020-04" db="EMBL/GenBank/DDBJ databases">
        <title>Zoogloea sp. G-4-1-14 isolated from soil.</title>
        <authorList>
            <person name="Dahal R.H."/>
        </authorList>
    </citation>
    <scope>NUCLEOTIDE SEQUENCE [LARGE SCALE GENOMIC DNA]</scope>
    <source>
        <strain evidence="9 10">G-4-1-14</strain>
    </source>
</reference>
<comment type="caution">
    <text evidence="9">The sequence shown here is derived from an EMBL/GenBank/DDBJ whole genome shotgun (WGS) entry which is preliminary data.</text>
</comment>
<feature type="transmembrane region" description="Helical" evidence="7">
    <location>
        <begin position="352"/>
        <end position="378"/>
    </location>
</feature>
<keyword evidence="10" id="KW-1185">Reference proteome</keyword>
<keyword evidence="4 7" id="KW-0812">Transmembrane</keyword>
<feature type="transmembrane region" description="Helical" evidence="7">
    <location>
        <begin position="151"/>
        <end position="168"/>
    </location>
</feature>
<evidence type="ECO:0000256" key="7">
    <source>
        <dbReference type="SAM" id="Phobius"/>
    </source>
</evidence>
<feature type="transmembrane region" description="Helical" evidence="7">
    <location>
        <begin position="188"/>
        <end position="211"/>
    </location>
</feature>
<dbReference type="PANTHER" id="PTHR42718:SF46">
    <property type="entry name" value="BLR6921 PROTEIN"/>
    <property type="match status" value="1"/>
</dbReference>
<feature type="domain" description="Major facilitator superfamily (MFS) profile" evidence="8">
    <location>
        <begin position="1"/>
        <end position="468"/>
    </location>
</feature>
<evidence type="ECO:0000313" key="10">
    <source>
        <dbReference type="Proteomes" id="UP000580043"/>
    </source>
</evidence>
<dbReference type="PANTHER" id="PTHR42718">
    <property type="entry name" value="MAJOR FACILITATOR SUPERFAMILY MULTIDRUG TRANSPORTER MFSC"/>
    <property type="match status" value="1"/>
</dbReference>
<dbReference type="InterPro" id="IPR036259">
    <property type="entry name" value="MFS_trans_sf"/>
</dbReference>
<evidence type="ECO:0000256" key="1">
    <source>
        <dbReference type="ARBA" id="ARBA00004651"/>
    </source>
</evidence>
<keyword evidence="2" id="KW-0813">Transport</keyword>
<dbReference type="RefSeq" id="WP_169146218.1">
    <property type="nucleotide sequence ID" value="NZ_JABBGA010000009.1"/>
</dbReference>
<dbReference type="PROSITE" id="PS50850">
    <property type="entry name" value="MFS"/>
    <property type="match status" value="1"/>
</dbReference>
<organism evidence="9 10">
    <name type="scientific">Zoogloea dura</name>
    <dbReference type="NCBI Taxonomy" id="2728840"/>
    <lineage>
        <taxon>Bacteria</taxon>
        <taxon>Pseudomonadati</taxon>
        <taxon>Pseudomonadota</taxon>
        <taxon>Betaproteobacteria</taxon>
        <taxon>Rhodocyclales</taxon>
        <taxon>Zoogloeaceae</taxon>
        <taxon>Zoogloea</taxon>
    </lineage>
</organism>
<name>A0A848G626_9RHOO</name>
<proteinExistence type="predicted"/>
<evidence type="ECO:0000256" key="4">
    <source>
        <dbReference type="ARBA" id="ARBA00022692"/>
    </source>
</evidence>
<feature type="transmembrane region" description="Helical" evidence="7">
    <location>
        <begin position="257"/>
        <end position="280"/>
    </location>
</feature>
<evidence type="ECO:0000256" key="5">
    <source>
        <dbReference type="ARBA" id="ARBA00022989"/>
    </source>
</evidence>